<dbReference type="PANTHER" id="PTHR31175">
    <property type="entry name" value="AUXIN-RESPONSIVE FAMILY PROTEIN"/>
    <property type="match status" value="1"/>
</dbReference>
<dbReference type="PANTHER" id="PTHR31175:SF65">
    <property type="entry name" value="AUXIN-RESPONSIVE PROTEIN SAUR66-LIKE"/>
    <property type="match status" value="1"/>
</dbReference>
<evidence type="ECO:0000256" key="3">
    <source>
        <dbReference type="ARBA" id="ARBA00022604"/>
    </source>
</evidence>
<name>A0A059BDG7_EUCGR</name>
<comment type="similarity">
    <text evidence="1">Belongs to the ARG7 family.</text>
</comment>
<dbReference type="EMBL" id="KK198759">
    <property type="protein sequence ID" value="KCW64168.1"/>
    <property type="molecule type" value="Genomic_DNA"/>
</dbReference>
<organism evidence="4">
    <name type="scientific">Eucalyptus grandis</name>
    <name type="common">Flooded gum</name>
    <dbReference type="NCBI Taxonomy" id="71139"/>
    <lineage>
        <taxon>Eukaryota</taxon>
        <taxon>Viridiplantae</taxon>
        <taxon>Streptophyta</taxon>
        <taxon>Embryophyta</taxon>
        <taxon>Tracheophyta</taxon>
        <taxon>Spermatophyta</taxon>
        <taxon>Magnoliopsida</taxon>
        <taxon>eudicotyledons</taxon>
        <taxon>Gunneridae</taxon>
        <taxon>Pentapetalae</taxon>
        <taxon>rosids</taxon>
        <taxon>malvids</taxon>
        <taxon>Myrtales</taxon>
        <taxon>Myrtaceae</taxon>
        <taxon>Myrtoideae</taxon>
        <taxon>Eucalypteae</taxon>
        <taxon>Eucalyptus</taxon>
    </lineage>
</organism>
<keyword evidence="2" id="KW-0217">Developmental protein</keyword>
<dbReference type="Pfam" id="PF02519">
    <property type="entry name" value="Auxin_inducible"/>
    <property type="match status" value="1"/>
</dbReference>
<keyword evidence="3" id="KW-0341">Growth regulation</keyword>
<evidence type="ECO:0000256" key="1">
    <source>
        <dbReference type="ARBA" id="ARBA00006974"/>
    </source>
</evidence>
<dbReference type="InterPro" id="IPR003676">
    <property type="entry name" value="SAUR_fam"/>
</dbReference>
<dbReference type="GO" id="GO:0009733">
    <property type="term" value="P:response to auxin"/>
    <property type="evidence" value="ECO:0007669"/>
    <property type="project" value="InterPro"/>
</dbReference>
<gene>
    <name evidence="4" type="ORF">EUGRSUZ_G01815</name>
</gene>
<dbReference type="Gramene" id="KCW64168">
    <property type="protein sequence ID" value="KCW64168"/>
    <property type="gene ID" value="EUGRSUZ_G01815"/>
</dbReference>
<dbReference type="STRING" id="71139.A0A059BDG7"/>
<dbReference type="AlphaFoldDB" id="A0A059BDG7"/>
<dbReference type="OMA" id="KKHTMIN"/>
<dbReference type="InParanoid" id="A0A059BDG7"/>
<reference evidence="4" key="1">
    <citation type="submission" date="2013-07" db="EMBL/GenBank/DDBJ databases">
        <title>The genome of Eucalyptus grandis.</title>
        <authorList>
            <person name="Schmutz J."/>
            <person name="Hayes R."/>
            <person name="Myburg A."/>
            <person name="Tuskan G."/>
            <person name="Grattapaglia D."/>
            <person name="Rokhsar D.S."/>
        </authorList>
    </citation>
    <scope>NUCLEOTIDE SEQUENCE</scope>
    <source>
        <tissue evidence="4">Leaf extractions</tissue>
    </source>
</reference>
<accession>A0A059BDG7</accession>
<evidence type="ECO:0000256" key="2">
    <source>
        <dbReference type="ARBA" id="ARBA00022473"/>
    </source>
</evidence>
<proteinExistence type="inferred from homology"/>
<evidence type="ECO:0008006" key="5">
    <source>
        <dbReference type="Google" id="ProtNLM"/>
    </source>
</evidence>
<dbReference type="eggNOG" id="ENOG502S4GQ">
    <property type="taxonomic scope" value="Eukaryota"/>
</dbReference>
<evidence type="ECO:0000313" key="4">
    <source>
        <dbReference type="EMBL" id="KCW64168.1"/>
    </source>
</evidence>
<sequence length="148" mass="17051">MISTEKLLKIARKWKKIVTPVRKRIPHPRKRKFSGVQNCEVLEVRQKGHFVVYSTDGRRFAVRLPCLQTYIFHELFKMSEEEFGLSRDGPIRMPFDAAAMEYAISLIRRGRSEDSQRALLDFISVGRCSSSSSSLYQSSVGHQKLLVC</sequence>
<protein>
    <recommendedName>
        <fullName evidence="5">Auxin-responsive protein</fullName>
    </recommendedName>
</protein>